<name>A0ABT4PQ41_9MYCO</name>
<accession>A0ABT4PQ41</accession>
<evidence type="ECO:0000313" key="2">
    <source>
        <dbReference type="EMBL" id="MCZ8378685.1"/>
    </source>
</evidence>
<organism evidence="2 3">
    <name type="scientific">Mycobacterium hippophais</name>
    <dbReference type="NCBI Taxonomy" id="3016340"/>
    <lineage>
        <taxon>Bacteria</taxon>
        <taxon>Bacillati</taxon>
        <taxon>Actinomycetota</taxon>
        <taxon>Actinomycetes</taxon>
        <taxon>Mycobacteriales</taxon>
        <taxon>Mycobacteriaceae</taxon>
        <taxon>Mycobacterium</taxon>
    </lineage>
</organism>
<reference evidence="2" key="1">
    <citation type="submission" date="2022-12" db="EMBL/GenBank/DDBJ databases">
        <authorList>
            <person name="Deng Y."/>
            <person name="Zhang Y.-Q."/>
        </authorList>
    </citation>
    <scope>NUCLEOTIDE SEQUENCE</scope>
    <source>
        <strain evidence="2">CPCC 205372</strain>
    </source>
</reference>
<dbReference type="Proteomes" id="UP001142153">
    <property type="component" value="Unassembled WGS sequence"/>
</dbReference>
<keyword evidence="3" id="KW-1185">Reference proteome</keyword>
<feature type="region of interest" description="Disordered" evidence="1">
    <location>
        <begin position="1"/>
        <end position="21"/>
    </location>
</feature>
<evidence type="ECO:0000256" key="1">
    <source>
        <dbReference type="SAM" id="MobiDB-lite"/>
    </source>
</evidence>
<gene>
    <name evidence="2" type="ORF">O6P37_07435</name>
</gene>
<evidence type="ECO:0000313" key="3">
    <source>
        <dbReference type="Proteomes" id="UP001142153"/>
    </source>
</evidence>
<dbReference type="RefSeq" id="WP_269893449.1">
    <property type="nucleotide sequence ID" value="NZ_JAPZPY010000002.1"/>
</dbReference>
<sequence length="54" mass="5729">MSTAGAPRAASAPASTPDDEVAAPLFVHSCSRLGRRANPPRLTIADWLLSGRRR</sequence>
<dbReference type="EMBL" id="JAPZPY010000002">
    <property type="protein sequence ID" value="MCZ8378685.1"/>
    <property type="molecule type" value="Genomic_DNA"/>
</dbReference>
<proteinExistence type="predicted"/>
<protein>
    <submittedName>
        <fullName evidence="2">Uncharacterized protein</fullName>
    </submittedName>
</protein>
<feature type="compositionally biased region" description="Low complexity" evidence="1">
    <location>
        <begin position="1"/>
        <end position="16"/>
    </location>
</feature>
<comment type="caution">
    <text evidence="2">The sequence shown here is derived from an EMBL/GenBank/DDBJ whole genome shotgun (WGS) entry which is preliminary data.</text>
</comment>